<dbReference type="InterPro" id="IPR027417">
    <property type="entry name" value="P-loop_NTPase"/>
</dbReference>
<accession>A0AAE3E539</accession>
<reference evidence="5 6" key="1">
    <citation type="submission" date="2021-10" db="EMBL/GenBank/DDBJ databases">
        <title>Anaerobic single-cell dispensing facilitates the cultivation of human gut bacteria.</title>
        <authorList>
            <person name="Afrizal A."/>
        </authorList>
    </citation>
    <scope>NUCLEOTIDE SEQUENCE [LARGE SCALE GENOMIC DNA]</scope>
    <source>
        <strain evidence="5 6">CLA-AA-H224</strain>
    </source>
</reference>
<dbReference type="PROSITE" id="PS00211">
    <property type="entry name" value="ABC_TRANSPORTER_1"/>
    <property type="match status" value="1"/>
</dbReference>
<dbReference type="InterPro" id="IPR050153">
    <property type="entry name" value="Metal_Ion_Import_ABC"/>
</dbReference>
<gene>
    <name evidence="5" type="ORF">LKD48_10425</name>
</gene>
<dbReference type="Pfam" id="PF00005">
    <property type="entry name" value="ABC_tran"/>
    <property type="match status" value="1"/>
</dbReference>
<dbReference type="InterPro" id="IPR003593">
    <property type="entry name" value="AAA+_ATPase"/>
</dbReference>
<dbReference type="InterPro" id="IPR017871">
    <property type="entry name" value="ABC_transporter-like_CS"/>
</dbReference>
<dbReference type="PANTHER" id="PTHR42734">
    <property type="entry name" value="METAL TRANSPORT SYSTEM ATP-BINDING PROTEIN TM_0124-RELATED"/>
    <property type="match status" value="1"/>
</dbReference>
<dbReference type="PROSITE" id="PS50893">
    <property type="entry name" value="ABC_TRANSPORTER_2"/>
    <property type="match status" value="1"/>
</dbReference>
<dbReference type="EMBL" id="JAJEQN010000026">
    <property type="protein sequence ID" value="MCC2222046.1"/>
    <property type="molecule type" value="Genomic_DNA"/>
</dbReference>
<keyword evidence="6" id="KW-1185">Reference proteome</keyword>
<dbReference type="SMART" id="SM00382">
    <property type="entry name" value="AAA"/>
    <property type="match status" value="1"/>
</dbReference>
<keyword evidence="2" id="KW-0547">Nucleotide-binding</keyword>
<feature type="domain" description="ABC transporter" evidence="4">
    <location>
        <begin position="3"/>
        <end position="250"/>
    </location>
</feature>
<dbReference type="AlphaFoldDB" id="A0AAE3E539"/>
<keyword evidence="3 5" id="KW-0067">ATP-binding</keyword>
<name>A0AAE3E539_9FIRM</name>
<dbReference type="PANTHER" id="PTHR42734:SF19">
    <property type="entry name" value="IRON COMPOUNDS ABC TRANSPORTER, ATP-BINDING PROTEIN"/>
    <property type="match status" value="1"/>
</dbReference>
<comment type="caution">
    <text evidence="5">The sequence shown here is derived from an EMBL/GenBank/DDBJ whole genome shotgun (WGS) entry which is preliminary data.</text>
</comment>
<evidence type="ECO:0000313" key="5">
    <source>
        <dbReference type="EMBL" id="MCC2222046.1"/>
    </source>
</evidence>
<evidence type="ECO:0000259" key="4">
    <source>
        <dbReference type="PROSITE" id="PS50893"/>
    </source>
</evidence>
<proteinExistence type="predicted"/>
<dbReference type="Proteomes" id="UP001198200">
    <property type="component" value="Unassembled WGS sequence"/>
</dbReference>
<dbReference type="InterPro" id="IPR003439">
    <property type="entry name" value="ABC_transporter-like_ATP-bd"/>
</dbReference>
<dbReference type="GO" id="GO:0005524">
    <property type="term" value="F:ATP binding"/>
    <property type="evidence" value="ECO:0007669"/>
    <property type="project" value="UniProtKB-KW"/>
</dbReference>
<dbReference type="GO" id="GO:0016887">
    <property type="term" value="F:ATP hydrolysis activity"/>
    <property type="evidence" value="ECO:0007669"/>
    <property type="project" value="InterPro"/>
</dbReference>
<protein>
    <submittedName>
        <fullName evidence="5">ABC transporter ATP-binding protein</fullName>
    </submittedName>
</protein>
<dbReference type="RefSeq" id="WP_118612391.1">
    <property type="nucleotide sequence ID" value="NZ_JAJEQN010000026.1"/>
</dbReference>
<dbReference type="Gene3D" id="3.40.50.300">
    <property type="entry name" value="P-loop containing nucleotide triphosphate hydrolases"/>
    <property type="match status" value="1"/>
</dbReference>
<keyword evidence="1" id="KW-0813">Transport</keyword>
<dbReference type="SUPFAM" id="SSF52540">
    <property type="entry name" value="P-loop containing nucleoside triphosphate hydrolases"/>
    <property type="match status" value="1"/>
</dbReference>
<sequence length="265" mass="29823">MKLEVKDASIGYKKQVLSSNINMASEPGMVTAILGQNGCGKTTFVKSLMKLIPWCGGGAFLDGVDMRNIKDRQLWRKMAYVPQKSTSVPYSVLDMVLIGRNPYKSLFAQPDSNDRKMAEAALERVGMLEFSEYSYDKLSAGQQQLVKLARALVASPSLLIMDEPESGLDLRHTAQLIKLIKELCKTDNKQVLFITHRPEHALMIADKTLLFLPDNELLHTSFVLWGDTKNILCQENLEQAYGISFAIGEYGRKENICQEKRQPYL</sequence>
<evidence type="ECO:0000256" key="1">
    <source>
        <dbReference type="ARBA" id="ARBA00022448"/>
    </source>
</evidence>
<evidence type="ECO:0000256" key="2">
    <source>
        <dbReference type="ARBA" id="ARBA00022741"/>
    </source>
</evidence>
<evidence type="ECO:0000313" key="6">
    <source>
        <dbReference type="Proteomes" id="UP001198200"/>
    </source>
</evidence>
<organism evidence="5 6">
    <name type="scientific">Anthropogastromicrobium aceti</name>
    <dbReference type="NCBI Taxonomy" id="2981768"/>
    <lineage>
        <taxon>Bacteria</taxon>
        <taxon>Bacillati</taxon>
        <taxon>Bacillota</taxon>
        <taxon>Clostridia</taxon>
        <taxon>Lachnospirales</taxon>
        <taxon>Lachnospiraceae</taxon>
        <taxon>Anthropogastromicrobium</taxon>
    </lineage>
</organism>
<evidence type="ECO:0000256" key="3">
    <source>
        <dbReference type="ARBA" id="ARBA00022840"/>
    </source>
</evidence>